<name>A0A545SXV8_9RHOB</name>
<comment type="caution">
    <text evidence="6">The sequence shown here is derived from an EMBL/GenBank/DDBJ whole genome shotgun (WGS) entry which is preliminary data.</text>
</comment>
<dbReference type="RefSeq" id="WP_142852073.1">
    <property type="nucleotide sequence ID" value="NZ_FXWW01000002.1"/>
</dbReference>
<keyword evidence="7" id="KW-1185">Reference proteome</keyword>
<dbReference type="GO" id="GO:0000976">
    <property type="term" value="F:transcription cis-regulatory region binding"/>
    <property type="evidence" value="ECO:0007669"/>
    <property type="project" value="TreeGrafter"/>
</dbReference>
<keyword evidence="3" id="KW-0804">Transcription</keyword>
<evidence type="ECO:0000256" key="2">
    <source>
        <dbReference type="ARBA" id="ARBA00023125"/>
    </source>
</evidence>
<dbReference type="GO" id="GO:0003700">
    <property type="term" value="F:DNA-binding transcription factor activity"/>
    <property type="evidence" value="ECO:0007669"/>
    <property type="project" value="TreeGrafter"/>
</dbReference>
<evidence type="ECO:0000256" key="3">
    <source>
        <dbReference type="ARBA" id="ARBA00023163"/>
    </source>
</evidence>
<feature type="domain" description="HTH tetR-type" evidence="5">
    <location>
        <begin position="16"/>
        <end position="76"/>
    </location>
</feature>
<dbReference type="PRINTS" id="PR00455">
    <property type="entry name" value="HTHTETR"/>
</dbReference>
<keyword evidence="2 4" id="KW-0238">DNA-binding</keyword>
<dbReference type="AlphaFoldDB" id="A0A545SXV8"/>
<dbReference type="OrthoDB" id="3218408at2"/>
<evidence type="ECO:0000256" key="1">
    <source>
        <dbReference type="ARBA" id="ARBA00023015"/>
    </source>
</evidence>
<dbReference type="PANTHER" id="PTHR30055:SF234">
    <property type="entry name" value="HTH-TYPE TRANSCRIPTIONAL REGULATOR BETI"/>
    <property type="match status" value="1"/>
</dbReference>
<dbReference type="InterPro" id="IPR009057">
    <property type="entry name" value="Homeodomain-like_sf"/>
</dbReference>
<organism evidence="6 7">
    <name type="scientific">Aliiroseovarius halocynthiae</name>
    <dbReference type="NCBI Taxonomy" id="985055"/>
    <lineage>
        <taxon>Bacteria</taxon>
        <taxon>Pseudomonadati</taxon>
        <taxon>Pseudomonadota</taxon>
        <taxon>Alphaproteobacteria</taxon>
        <taxon>Rhodobacterales</taxon>
        <taxon>Paracoccaceae</taxon>
        <taxon>Aliiroseovarius</taxon>
    </lineage>
</organism>
<proteinExistence type="predicted"/>
<protein>
    <submittedName>
        <fullName evidence="6">TetR/AcrR family transcriptional regulator</fullName>
    </submittedName>
</protein>
<dbReference type="PROSITE" id="PS50977">
    <property type="entry name" value="HTH_TETR_2"/>
    <property type="match status" value="1"/>
</dbReference>
<dbReference type="Pfam" id="PF00440">
    <property type="entry name" value="TetR_N"/>
    <property type="match status" value="1"/>
</dbReference>
<dbReference type="InterPro" id="IPR001647">
    <property type="entry name" value="HTH_TetR"/>
</dbReference>
<feature type="DNA-binding region" description="H-T-H motif" evidence="4">
    <location>
        <begin position="39"/>
        <end position="58"/>
    </location>
</feature>
<keyword evidence="1" id="KW-0805">Transcription regulation</keyword>
<dbReference type="Gene3D" id="1.10.10.60">
    <property type="entry name" value="Homeodomain-like"/>
    <property type="match status" value="1"/>
</dbReference>
<evidence type="ECO:0000313" key="7">
    <source>
        <dbReference type="Proteomes" id="UP000315816"/>
    </source>
</evidence>
<accession>A0A545SXV8</accession>
<gene>
    <name evidence="6" type="ORF">FIL88_01615</name>
</gene>
<evidence type="ECO:0000313" key="6">
    <source>
        <dbReference type="EMBL" id="TQV69794.1"/>
    </source>
</evidence>
<dbReference type="InterPro" id="IPR050109">
    <property type="entry name" value="HTH-type_TetR-like_transc_reg"/>
</dbReference>
<dbReference type="PANTHER" id="PTHR30055">
    <property type="entry name" value="HTH-TYPE TRANSCRIPTIONAL REGULATOR RUTR"/>
    <property type="match status" value="1"/>
</dbReference>
<sequence>MAKNDTPHPRASARPRASERMWLDAALELLISSGVDGVKIMPLANRLGLTRTGFYHHFRDREALLGAMIKRWEDKNTGNLVAQCALYAETIGEAMFNLQDCWFKKDLFDAQLDRAIRNWADHDAALKRRVDHADAQRKSAIKSMFERFGYPPGDAEVRTMAILYTQVGYIAMEITEDPIGRIDRVPLYVELFTGKSPTKREVKRFRSRNGY</sequence>
<dbReference type="Proteomes" id="UP000315816">
    <property type="component" value="Unassembled WGS sequence"/>
</dbReference>
<dbReference type="SUPFAM" id="SSF46689">
    <property type="entry name" value="Homeodomain-like"/>
    <property type="match status" value="1"/>
</dbReference>
<evidence type="ECO:0000259" key="5">
    <source>
        <dbReference type="PROSITE" id="PS50977"/>
    </source>
</evidence>
<dbReference type="EMBL" id="VICH01000003">
    <property type="protein sequence ID" value="TQV69794.1"/>
    <property type="molecule type" value="Genomic_DNA"/>
</dbReference>
<reference evidence="6 7" key="1">
    <citation type="submission" date="2019-06" db="EMBL/GenBank/DDBJ databases">
        <title>A novel species of marine bacteria.</title>
        <authorList>
            <person name="Wang Y."/>
        </authorList>
    </citation>
    <scope>NUCLEOTIDE SEQUENCE [LARGE SCALE GENOMIC DNA]</scope>
    <source>
        <strain evidence="6 7">MA1-10</strain>
    </source>
</reference>
<evidence type="ECO:0000256" key="4">
    <source>
        <dbReference type="PROSITE-ProRule" id="PRU00335"/>
    </source>
</evidence>